<organism evidence="2 3">
    <name type="scientific">Escallonia rubra</name>
    <dbReference type="NCBI Taxonomy" id="112253"/>
    <lineage>
        <taxon>Eukaryota</taxon>
        <taxon>Viridiplantae</taxon>
        <taxon>Streptophyta</taxon>
        <taxon>Embryophyta</taxon>
        <taxon>Tracheophyta</taxon>
        <taxon>Spermatophyta</taxon>
        <taxon>Magnoliopsida</taxon>
        <taxon>eudicotyledons</taxon>
        <taxon>Gunneridae</taxon>
        <taxon>Pentapetalae</taxon>
        <taxon>asterids</taxon>
        <taxon>campanulids</taxon>
        <taxon>Escalloniales</taxon>
        <taxon>Escalloniaceae</taxon>
        <taxon>Escallonia</taxon>
    </lineage>
</organism>
<dbReference type="PANTHER" id="PTHR31286:SF180">
    <property type="entry name" value="OS10G0362600 PROTEIN"/>
    <property type="match status" value="1"/>
</dbReference>
<feature type="compositionally biased region" description="Polar residues" evidence="1">
    <location>
        <begin position="254"/>
        <end position="266"/>
    </location>
</feature>
<dbReference type="InterPro" id="IPR040256">
    <property type="entry name" value="At4g02000-like"/>
</dbReference>
<accession>A0AA88SA94</accession>
<dbReference type="AlphaFoldDB" id="A0AA88SA94"/>
<evidence type="ECO:0008006" key="4">
    <source>
        <dbReference type="Google" id="ProtNLM"/>
    </source>
</evidence>
<protein>
    <recommendedName>
        <fullName evidence="4">DUF4283 domain-containing protein</fullName>
    </recommendedName>
</protein>
<comment type="caution">
    <text evidence="2">The sequence shown here is derived from an EMBL/GenBank/DDBJ whole genome shotgun (WGS) entry which is preliminary data.</text>
</comment>
<evidence type="ECO:0000256" key="1">
    <source>
        <dbReference type="SAM" id="MobiDB-lite"/>
    </source>
</evidence>
<gene>
    <name evidence="2" type="ORF">RJ640_029028</name>
</gene>
<feature type="compositionally biased region" description="Basic and acidic residues" evidence="1">
    <location>
        <begin position="135"/>
        <end position="157"/>
    </location>
</feature>
<evidence type="ECO:0000313" key="2">
    <source>
        <dbReference type="EMBL" id="KAK2995396.1"/>
    </source>
</evidence>
<dbReference type="Proteomes" id="UP001187471">
    <property type="component" value="Unassembled WGS sequence"/>
</dbReference>
<name>A0AA88SA94_9ASTE</name>
<feature type="region of interest" description="Disordered" evidence="1">
    <location>
        <begin position="129"/>
        <end position="288"/>
    </location>
</feature>
<reference evidence="2" key="1">
    <citation type="submission" date="2022-12" db="EMBL/GenBank/DDBJ databases">
        <title>Draft genome assemblies for two species of Escallonia (Escalloniales).</title>
        <authorList>
            <person name="Chanderbali A."/>
            <person name="Dervinis C."/>
            <person name="Anghel I."/>
            <person name="Soltis D."/>
            <person name="Soltis P."/>
            <person name="Zapata F."/>
        </authorList>
    </citation>
    <scope>NUCLEOTIDE SEQUENCE</scope>
    <source>
        <strain evidence="2">UCBG92.1500</strain>
        <tissue evidence="2">Leaf</tissue>
    </source>
</reference>
<feature type="compositionally biased region" description="Acidic residues" evidence="1">
    <location>
        <begin position="196"/>
        <end position="205"/>
    </location>
</feature>
<dbReference type="EMBL" id="JAVXUO010000105">
    <property type="protein sequence ID" value="KAK2995396.1"/>
    <property type="molecule type" value="Genomic_DNA"/>
</dbReference>
<keyword evidence="3" id="KW-1185">Reference proteome</keyword>
<feature type="compositionally biased region" description="Basic and acidic residues" evidence="1">
    <location>
        <begin position="185"/>
        <end position="194"/>
    </location>
</feature>
<proteinExistence type="predicted"/>
<sequence length="288" mass="32730">MIESSLLRLLKWTPAFNQRTESASAAVWVRLPGLPLPLFNPASLNKEIADQFGRFLRADIRTLELSHPVFARFCMEVDTSDLRPPSRIWITIGNGHGYWQKIVYEGKSYCQHLRLHGHSATEYRKVKGRVTVHPNAKEETNKGKTSMEDKPGDDKPKIRWKNLQPRQARKGNKEKEVTTFEDVPLDGKVEKQQQDSDSESVEEIYVEANANDKENPLNASARSEEVLSVSNGDKEKELKAPSAHSFHSPEPSATIPSNKSPHQTLQNKDELPLKDLQENFESPRGTYY</sequence>
<feature type="compositionally biased region" description="Basic and acidic residues" evidence="1">
    <location>
        <begin position="267"/>
        <end position="277"/>
    </location>
</feature>
<dbReference type="PANTHER" id="PTHR31286">
    <property type="entry name" value="GLYCINE-RICH CELL WALL STRUCTURAL PROTEIN 1.8-LIKE"/>
    <property type="match status" value="1"/>
</dbReference>
<evidence type="ECO:0000313" key="3">
    <source>
        <dbReference type="Proteomes" id="UP001187471"/>
    </source>
</evidence>